<dbReference type="EMBL" id="JANBOI010000500">
    <property type="protein sequence ID" value="KAJ1730114.1"/>
    <property type="molecule type" value="Genomic_DNA"/>
</dbReference>
<accession>A0A9W7YBV9</accession>
<feature type="compositionally biased region" description="Low complexity" evidence="1">
    <location>
        <begin position="32"/>
        <end position="42"/>
    </location>
</feature>
<feature type="compositionally biased region" description="Acidic residues" evidence="1">
    <location>
        <begin position="78"/>
        <end position="88"/>
    </location>
</feature>
<reference evidence="2" key="1">
    <citation type="submission" date="2022-07" db="EMBL/GenBank/DDBJ databases">
        <title>Phylogenomic reconstructions and comparative analyses of Kickxellomycotina fungi.</title>
        <authorList>
            <person name="Reynolds N.K."/>
            <person name="Stajich J.E."/>
            <person name="Barry K."/>
            <person name="Grigoriev I.V."/>
            <person name="Crous P."/>
            <person name="Smith M.E."/>
        </authorList>
    </citation>
    <scope>NUCLEOTIDE SEQUENCE</scope>
    <source>
        <strain evidence="2">BCRC 34381</strain>
    </source>
</reference>
<feature type="non-terminal residue" evidence="2">
    <location>
        <position position="1"/>
    </location>
</feature>
<name>A0A9W7YBV9_9FUNG</name>
<dbReference type="AlphaFoldDB" id="A0A9W7YBV9"/>
<comment type="caution">
    <text evidence="2">The sequence shown here is derived from an EMBL/GenBank/DDBJ whole genome shotgun (WGS) entry which is preliminary data.</text>
</comment>
<feature type="region of interest" description="Disordered" evidence="1">
    <location>
        <begin position="23"/>
        <end position="95"/>
    </location>
</feature>
<sequence length="95" mass="10479">EPVSNSPYDPYENLLDEVDQLLGEIKDDDDVAPAGPAGARRPPSSRRDVDTSDGEQDTPLMRSSKQQRASGPGREDLELQLDNEDDDDLARLLND</sequence>
<keyword evidence="3" id="KW-1185">Reference proteome</keyword>
<evidence type="ECO:0000313" key="2">
    <source>
        <dbReference type="EMBL" id="KAJ1730114.1"/>
    </source>
</evidence>
<protein>
    <submittedName>
        <fullName evidence="2">Uncharacterized protein</fullName>
    </submittedName>
</protein>
<dbReference type="Proteomes" id="UP001143981">
    <property type="component" value="Unassembled WGS sequence"/>
</dbReference>
<gene>
    <name evidence="2" type="ORF">LPJ61_003192</name>
</gene>
<dbReference type="OrthoDB" id="5598227at2759"/>
<evidence type="ECO:0000256" key="1">
    <source>
        <dbReference type="SAM" id="MobiDB-lite"/>
    </source>
</evidence>
<evidence type="ECO:0000313" key="3">
    <source>
        <dbReference type="Proteomes" id="UP001143981"/>
    </source>
</evidence>
<organism evidence="2 3">
    <name type="scientific">Coemansia biformis</name>
    <dbReference type="NCBI Taxonomy" id="1286918"/>
    <lineage>
        <taxon>Eukaryota</taxon>
        <taxon>Fungi</taxon>
        <taxon>Fungi incertae sedis</taxon>
        <taxon>Zoopagomycota</taxon>
        <taxon>Kickxellomycotina</taxon>
        <taxon>Kickxellomycetes</taxon>
        <taxon>Kickxellales</taxon>
        <taxon>Kickxellaceae</taxon>
        <taxon>Coemansia</taxon>
    </lineage>
</organism>
<proteinExistence type="predicted"/>